<dbReference type="PROSITE" id="PS51257">
    <property type="entry name" value="PROKAR_LIPOPROTEIN"/>
    <property type="match status" value="1"/>
</dbReference>
<evidence type="ECO:0000256" key="6">
    <source>
        <dbReference type="ARBA" id="ARBA00023136"/>
    </source>
</evidence>
<organism evidence="9 10">
    <name type="scientific">Pyxicephalus adspersus</name>
    <name type="common">African bullfrog</name>
    <dbReference type="NCBI Taxonomy" id="30357"/>
    <lineage>
        <taxon>Eukaryota</taxon>
        <taxon>Metazoa</taxon>
        <taxon>Chordata</taxon>
        <taxon>Craniata</taxon>
        <taxon>Vertebrata</taxon>
        <taxon>Euteleostomi</taxon>
        <taxon>Amphibia</taxon>
        <taxon>Batrachia</taxon>
        <taxon>Anura</taxon>
        <taxon>Neobatrachia</taxon>
        <taxon>Ranoidea</taxon>
        <taxon>Pyxicephalidae</taxon>
        <taxon>Pyxicephalinae</taxon>
        <taxon>Pyxicephalus</taxon>
    </lineage>
</organism>
<feature type="region of interest" description="Disordered" evidence="7">
    <location>
        <begin position="312"/>
        <end position="352"/>
    </location>
</feature>
<protein>
    <recommendedName>
        <fullName evidence="11">Tumor necrosis factor receptor superfamily member 19L</fullName>
    </recommendedName>
</protein>
<keyword evidence="3" id="KW-1003">Cell membrane</keyword>
<feature type="region of interest" description="Disordered" evidence="7">
    <location>
        <begin position="169"/>
        <end position="188"/>
    </location>
</feature>
<keyword evidence="10" id="KW-1185">Reference proteome</keyword>
<keyword evidence="6 8" id="KW-0472">Membrane</keyword>
<evidence type="ECO:0000256" key="1">
    <source>
        <dbReference type="ARBA" id="ARBA00004162"/>
    </source>
</evidence>
<feature type="compositionally biased region" description="Basic and acidic residues" evidence="7">
    <location>
        <begin position="171"/>
        <end position="180"/>
    </location>
</feature>
<keyword evidence="5 8" id="KW-1133">Transmembrane helix</keyword>
<dbReference type="Pfam" id="PF12606">
    <property type="entry name" value="RELT"/>
    <property type="match status" value="1"/>
</dbReference>
<proteinExistence type="inferred from homology"/>
<gene>
    <name evidence="9" type="ORF">GDO54_000217</name>
</gene>
<reference evidence="9" key="1">
    <citation type="thesis" date="2020" institute="ProQuest LLC" country="789 East Eisenhower Parkway, Ann Arbor, MI, USA">
        <title>Comparative Genomics and Chromosome Evolution.</title>
        <authorList>
            <person name="Mudd A.B."/>
        </authorList>
    </citation>
    <scope>NUCLEOTIDE SEQUENCE</scope>
    <source>
        <strain evidence="9">1538</strain>
        <tissue evidence="9">Blood</tissue>
    </source>
</reference>
<dbReference type="InterPro" id="IPR022248">
    <property type="entry name" value="TNF_rcpt_RELT"/>
</dbReference>
<accession>A0AAV3B9W9</accession>
<evidence type="ECO:0000256" key="3">
    <source>
        <dbReference type="ARBA" id="ARBA00022475"/>
    </source>
</evidence>
<keyword evidence="4 8" id="KW-0812">Transmembrane</keyword>
<dbReference type="EMBL" id="DYDO01000001">
    <property type="protein sequence ID" value="DBA32423.1"/>
    <property type="molecule type" value="Genomic_DNA"/>
</dbReference>
<evidence type="ECO:0000256" key="8">
    <source>
        <dbReference type="SAM" id="Phobius"/>
    </source>
</evidence>
<evidence type="ECO:0000256" key="7">
    <source>
        <dbReference type="SAM" id="MobiDB-lite"/>
    </source>
</evidence>
<evidence type="ECO:0008006" key="11">
    <source>
        <dbReference type="Google" id="ProtNLM"/>
    </source>
</evidence>
<dbReference type="CDD" id="cd13419">
    <property type="entry name" value="TNFRSF19L"/>
    <property type="match status" value="1"/>
</dbReference>
<comment type="caution">
    <text evidence="9">The sequence shown here is derived from an EMBL/GenBank/DDBJ whole genome shotgun (WGS) entry which is preliminary data.</text>
</comment>
<comment type="similarity">
    <text evidence="2">Belongs to the RELT family.</text>
</comment>
<dbReference type="AlphaFoldDB" id="A0AAV3B9W9"/>
<evidence type="ECO:0000256" key="4">
    <source>
        <dbReference type="ARBA" id="ARBA00022692"/>
    </source>
</evidence>
<name>A0AAV3B9W9_PYXAD</name>
<dbReference type="PANTHER" id="PTHR47397">
    <property type="entry name" value="TUMOR NECROSIS FACTOR RECEPTOR SUPERFAMILY MEMBER 19L"/>
    <property type="match status" value="1"/>
</dbReference>
<evidence type="ECO:0000256" key="2">
    <source>
        <dbReference type="ARBA" id="ARBA00008688"/>
    </source>
</evidence>
<dbReference type="Gene3D" id="2.10.50.10">
    <property type="entry name" value="Tumor Necrosis Factor Receptor, subunit A, domain 2"/>
    <property type="match status" value="1"/>
</dbReference>
<feature type="compositionally biased region" description="Polar residues" evidence="7">
    <location>
        <begin position="334"/>
        <end position="352"/>
    </location>
</feature>
<sequence length="367" mass="39991">MPCTKCPPGKEPDGACGFGAGFTVGCRPCAPGMFSSLHGLTPCSMHTKCDRKKRVQLKAGTSKADAVCGDCIPRHFPLVAKSTNVCVPCWLAPPDTVGCEGERTLRPRAPRTLEAASKADKAHNSTHKGVPEDSRTQYAVLAIVPVFCMMGLTGIFLCNLLKKKGYRCTSHKPDEEASPEKDEENGNEDTIGVLVRLITEKKENAVALEELLKDYQSKQISTIGSKSPQNRLHLLPQMPNICKHQHHLHTVQGLASRSGICCTRCSQKKWPNVLAPSQSANNIKSSRNGFKTSRSGEITILSVGRFRVARIPEQKTNPQEVKSISDVEGGNGQDVPNSEPSEQRVLLSNTVRAKNHSLEDTSKLEVF</sequence>
<comment type="subcellular location">
    <subcellularLocation>
        <location evidence="1">Cell membrane</location>
        <topology evidence="1">Single-pass membrane protein</topology>
    </subcellularLocation>
</comment>
<dbReference type="InterPro" id="IPR022333">
    <property type="entry name" value="TNFR_19-like"/>
</dbReference>
<feature type="transmembrane region" description="Helical" evidence="8">
    <location>
        <begin position="138"/>
        <end position="161"/>
    </location>
</feature>
<dbReference type="PRINTS" id="PR01970">
    <property type="entry name" value="TNFACTORR19L"/>
</dbReference>
<evidence type="ECO:0000256" key="5">
    <source>
        <dbReference type="ARBA" id="ARBA00022989"/>
    </source>
</evidence>
<dbReference type="InterPro" id="IPR034048">
    <property type="entry name" value="TNFRSF19L_N"/>
</dbReference>
<evidence type="ECO:0000313" key="9">
    <source>
        <dbReference type="EMBL" id="DBA32423.1"/>
    </source>
</evidence>
<dbReference type="GO" id="GO:0005886">
    <property type="term" value="C:plasma membrane"/>
    <property type="evidence" value="ECO:0007669"/>
    <property type="project" value="UniProtKB-SubCell"/>
</dbReference>
<evidence type="ECO:0000313" key="10">
    <source>
        <dbReference type="Proteomes" id="UP001181693"/>
    </source>
</evidence>
<dbReference type="Proteomes" id="UP001181693">
    <property type="component" value="Unassembled WGS sequence"/>
</dbReference>
<dbReference type="PANTHER" id="PTHR47397:SF1">
    <property type="entry name" value="TUMOR NECROSIS FACTOR RECEPTOR SUPERFAMILY MEMBER 19L"/>
    <property type="match status" value="1"/>
</dbReference>
<dbReference type="GO" id="GO:0006915">
    <property type="term" value="P:apoptotic process"/>
    <property type="evidence" value="ECO:0007669"/>
    <property type="project" value="TreeGrafter"/>
</dbReference>